<reference evidence="5 6" key="1">
    <citation type="submission" date="2024-05" db="EMBL/GenBank/DDBJ databases">
        <title>De novo assembly of an allotetraploid wild potato.</title>
        <authorList>
            <person name="Hosaka A.J."/>
        </authorList>
    </citation>
    <scope>NUCLEOTIDE SEQUENCE [LARGE SCALE GENOMIC DNA]</scope>
    <source>
        <tissue evidence="5">Young leaves</tissue>
    </source>
</reference>
<gene>
    <name evidence="5" type="ORF">AABB24_018379</name>
</gene>
<dbReference type="Proteomes" id="UP001627284">
    <property type="component" value="Unassembled WGS sequence"/>
</dbReference>
<organism evidence="5 6">
    <name type="scientific">Solanum stoloniferum</name>
    <dbReference type="NCBI Taxonomy" id="62892"/>
    <lineage>
        <taxon>Eukaryota</taxon>
        <taxon>Viridiplantae</taxon>
        <taxon>Streptophyta</taxon>
        <taxon>Embryophyta</taxon>
        <taxon>Tracheophyta</taxon>
        <taxon>Spermatophyta</taxon>
        <taxon>Magnoliopsida</taxon>
        <taxon>eudicotyledons</taxon>
        <taxon>Gunneridae</taxon>
        <taxon>Pentapetalae</taxon>
        <taxon>asterids</taxon>
        <taxon>lamiids</taxon>
        <taxon>Solanales</taxon>
        <taxon>Solanaceae</taxon>
        <taxon>Solanoideae</taxon>
        <taxon>Solaneae</taxon>
        <taxon>Solanum</taxon>
    </lineage>
</organism>
<evidence type="ECO:0000259" key="4">
    <source>
        <dbReference type="Pfam" id="PF02731"/>
    </source>
</evidence>
<dbReference type="Pfam" id="PF02731">
    <property type="entry name" value="SKIP_SNW"/>
    <property type="match status" value="1"/>
</dbReference>
<evidence type="ECO:0000256" key="3">
    <source>
        <dbReference type="SAM" id="MobiDB-lite"/>
    </source>
</evidence>
<accession>A0ABD2TC15</accession>
<comment type="similarity">
    <text evidence="1">Belongs to the SNW family.</text>
</comment>
<feature type="non-terminal residue" evidence="5">
    <location>
        <position position="1"/>
    </location>
</feature>
<name>A0ABD2TC15_9SOLN</name>
<evidence type="ECO:0000256" key="1">
    <source>
        <dbReference type="ARBA" id="ARBA00010197"/>
    </source>
</evidence>
<dbReference type="InterPro" id="IPR004015">
    <property type="entry name" value="SKI-int_prot_SKIP_SNW-dom"/>
</dbReference>
<sequence>FFFSIVMTSMKVGGNTLPVTVDEHGQVRYDVIVRQAENAKKIVYCHYNDLVPKFVKDHDKDLKFDVVQEKKKLIEETTRETKAILLQKIGTQQSWDSMEPPKFIKYKSCKQQGSRLIKMVEKAVDPMEPPKFKHKKVPRASGSPPVPVMHSPPRPLTVKDQQDWKIPPCISNWKNPKGYTIPLDKRLAADGSGGFDEVKINDNFPKLAEALYVATEKATEAIAMRSKVHREIILKEKEKKEMELQELARKARAEIAAGLKNDVDDYEGRLRREKISKERPQERRLMEAKEGAAMKRRKINTRDGDRDISEKVALGMASTSRCCGETMMYDQRLFNQDKGMDSGFADDDAYNLYDKALFTAQSTLYRPKKDVDSDTYGEQQQEKITHSKPDNAFAGTSERTGPRDRPVEFEADPFGLDQFWTGVKNNMANNGN</sequence>
<proteinExistence type="inferred from homology"/>
<feature type="coiled-coil region" evidence="2">
    <location>
        <begin position="230"/>
        <end position="257"/>
    </location>
</feature>
<feature type="region of interest" description="Disordered" evidence="3">
    <location>
        <begin position="128"/>
        <end position="160"/>
    </location>
</feature>
<feature type="domain" description="SKI-interacting protein SKIP SNW" evidence="4">
    <location>
        <begin position="103"/>
        <end position="254"/>
    </location>
</feature>
<feature type="compositionally biased region" description="Pro residues" evidence="3">
    <location>
        <begin position="144"/>
        <end position="155"/>
    </location>
</feature>
<keyword evidence="6" id="KW-1185">Reference proteome</keyword>
<dbReference type="AlphaFoldDB" id="A0ABD2TC15"/>
<evidence type="ECO:0000313" key="5">
    <source>
        <dbReference type="EMBL" id="KAL3353626.1"/>
    </source>
</evidence>
<evidence type="ECO:0000313" key="6">
    <source>
        <dbReference type="Proteomes" id="UP001627284"/>
    </source>
</evidence>
<dbReference type="EMBL" id="JBJKTR010000011">
    <property type="protein sequence ID" value="KAL3353626.1"/>
    <property type="molecule type" value="Genomic_DNA"/>
</dbReference>
<comment type="caution">
    <text evidence="5">The sequence shown here is derived from an EMBL/GenBank/DDBJ whole genome shotgun (WGS) entry which is preliminary data.</text>
</comment>
<protein>
    <recommendedName>
        <fullName evidence="4">SKI-interacting protein SKIP SNW domain-containing protein</fullName>
    </recommendedName>
</protein>
<feature type="compositionally biased region" description="Basic and acidic residues" evidence="3">
    <location>
        <begin position="380"/>
        <end position="389"/>
    </location>
</feature>
<dbReference type="PANTHER" id="PTHR12096">
    <property type="entry name" value="NUCLEAR PROTEIN SKIP-RELATED"/>
    <property type="match status" value="1"/>
</dbReference>
<feature type="region of interest" description="Disordered" evidence="3">
    <location>
        <begin position="369"/>
        <end position="411"/>
    </location>
</feature>
<dbReference type="InterPro" id="IPR017862">
    <property type="entry name" value="SKI-int_prot_SKIP"/>
</dbReference>
<evidence type="ECO:0000256" key="2">
    <source>
        <dbReference type="SAM" id="Coils"/>
    </source>
</evidence>
<keyword evidence="2" id="KW-0175">Coiled coil</keyword>